<comment type="caution">
    <text evidence="4">The sequence shown here is derived from an EMBL/GenBank/DDBJ whole genome shotgun (WGS) entry which is preliminary data.</text>
</comment>
<dbReference type="FunFam" id="3.30.70.270:FF:000001">
    <property type="entry name" value="Diguanylate cyclase domain protein"/>
    <property type="match status" value="1"/>
</dbReference>
<reference evidence="4 5" key="1">
    <citation type="submission" date="2019-11" db="EMBL/GenBank/DDBJ databases">
        <authorList>
            <person name="Li X.-J."/>
            <person name="Feng X.-M."/>
        </authorList>
    </citation>
    <scope>NUCLEOTIDE SEQUENCE [LARGE SCALE GENOMIC DNA]</scope>
    <source>
        <strain evidence="4 5">XMNu-373</strain>
    </source>
</reference>
<dbReference type="InterPro" id="IPR043128">
    <property type="entry name" value="Rev_trsase/Diguanyl_cyclase"/>
</dbReference>
<organism evidence="4 5">
    <name type="scientific">Phytoactinopolyspora mesophila</name>
    <dbReference type="NCBI Taxonomy" id="2650750"/>
    <lineage>
        <taxon>Bacteria</taxon>
        <taxon>Bacillati</taxon>
        <taxon>Actinomycetota</taxon>
        <taxon>Actinomycetes</taxon>
        <taxon>Jiangellales</taxon>
        <taxon>Jiangellaceae</taxon>
        <taxon>Phytoactinopolyspora</taxon>
    </lineage>
</organism>
<feature type="transmembrane region" description="Helical" evidence="2">
    <location>
        <begin position="6"/>
        <end position="25"/>
    </location>
</feature>
<proteinExistence type="predicted"/>
<dbReference type="SUPFAM" id="SSF55073">
    <property type="entry name" value="Nucleotide cyclase"/>
    <property type="match status" value="1"/>
</dbReference>
<evidence type="ECO:0000256" key="1">
    <source>
        <dbReference type="SAM" id="MobiDB-lite"/>
    </source>
</evidence>
<feature type="transmembrane region" description="Helical" evidence="2">
    <location>
        <begin position="151"/>
        <end position="175"/>
    </location>
</feature>
<name>A0A7K3M645_9ACTN</name>
<dbReference type="GO" id="GO:0052621">
    <property type="term" value="F:diguanylate cyclase activity"/>
    <property type="evidence" value="ECO:0007669"/>
    <property type="project" value="TreeGrafter"/>
</dbReference>
<dbReference type="PANTHER" id="PTHR45138">
    <property type="entry name" value="REGULATORY COMPONENTS OF SENSORY TRANSDUCTION SYSTEM"/>
    <property type="match status" value="1"/>
</dbReference>
<dbReference type="Pfam" id="PF00990">
    <property type="entry name" value="GGDEF"/>
    <property type="match status" value="1"/>
</dbReference>
<feature type="domain" description="GGDEF" evidence="3">
    <location>
        <begin position="269"/>
        <end position="409"/>
    </location>
</feature>
<dbReference type="EMBL" id="WLZY01000006">
    <property type="protein sequence ID" value="NDL58789.1"/>
    <property type="molecule type" value="Genomic_DNA"/>
</dbReference>
<dbReference type="PANTHER" id="PTHR45138:SF9">
    <property type="entry name" value="DIGUANYLATE CYCLASE DGCM-RELATED"/>
    <property type="match status" value="1"/>
</dbReference>
<feature type="transmembrane region" description="Helical" evidence="2">
    <location>
        <begin position="70"/>
        <end position="90"/>
    </location>
</feature>
<dbReference type="Gene3D" id="3.30.70.270">
    <property type="match status" value="1"/>
</dbReference>
<dbReference type="InterPro" id="IPR029787">
    <property type="entry name" value="Nucleotide_cyclase"/>
</dbReference>
<evidence type="ECO:0000313" key="4">
    <source>
        <dbReference type="EMBL" id="NDL58789.1"/>
    </source>
</evidence>
<evidence type="ECO:0000259" key="3">
    <source>
        <dbReference type="PROSITE" id="PS50887"/>
    </source>
</evidence>
<dbReference type="PROSITE" id="PS50887">
    <property type="entry name" value="GGDEF"/>
    <property type="match status" value="1"/>
</dbReference>
<dbReference type="InterPro" id="IPR000160">
    <property type="entry name" value="GGDEF_dom"/>
</dbReference>
<evidence type="ECO:0000313" key="5">
    <source>
        <dbReference type="Proteomes" id="UP000460435"/>
    </source>
</evidence>
<dbReference type="CDD" id="cd01949">
    <property type="entry name" value="GGDEF"/>
    <property type="match status" value="1"/>
</dbReference>
<gene>
    <name evidence="4" type="ORF">F7O44_17095</name>
</gene>
<dbReference type="AlphaFoldDB" id="A0A7K3M645"/>
<dbReference type="InterPro" id="IPR050469">
    <property type="entry name" value="Diguanylate_Cyclase"/>
</dbReference>
<evidence type="ECO:0000256" key="2">
    <source>
        <dbReference type="SAM" id="Phobius"/>
    </source>
</evidence>
<dbReference type="SMART" id="SM00267">
    <property type="entry name" value="GGDEF"/>
    <property type="match status" value="1"/>
</dbReference>
<feature type="transmembrane region" description="Helical" evidence="2">
    <location>
        <begin position="196"/>
        <end position="226"/>
    </location>
</feature>
<keyword evidence="5" id="KW-1185">Reference proteome</keyword>
<accession>A0A7K3M645</accession>
<feature type="region of interest" description="Disordered" evidence="1">
    <location>
        <begin position="405"/>
        <end position="434"/>
    </location>
</feature>
<dbReference type="Proteomes" id="UP000460435">
    <property type="component" value="Unassembled WGS sequence"/>
</dbReference>
<keyword evidence="2" id="KW-1133">Transmembrane helix</keyword>
<dbReference type="NCBIfam" id="TIGR00254">
    <property type="entry name" value="GGDEF"/>
    <property type="match status" value="1"/>
</dbReference>
<sequence>MLAYVLGVNFLAAVVALATAFTVPVELEDLRLFAVLIVCVWLATELTRHVDRKREYSRLSSVAYVDTKAVWTFAAVIVLPLPLVTLLIIVNYWISWSRVQLISRNNLKHRWVFSCSTVLNGAYAASFVLAHGMSAYPGPPASSAPAAFVDLGVIVVAGLLRWIINAGMVMAAIAISDASRRVRDLFTNFSQQFLELGAYGLGLVVAVILVANPFVLPGVIVAIVVLHRSALVNQYQRASRQDTKTGLASAGWWHEFAEQTLARTDDRGSTMGLLMVDLDHFKRINDTYGHPFGDEVLQAVALELQAEVRDDDACGRWGGEEFAVVLPDVGSEDSLKRVAERIRLRIESLTLQPPGDVGLGDTVNLTASIGGAVYPAKGISTLDELLLAADSALYEAKNSGRNRVCLSPAGPKPVVQEPPGEDLPGIIPPGPSPN</sequence>
<keyword evidence="2" id="KW-0812">Transmembrane</keyword>
<protein>
    <submittedName>
        <fullName evidence="4">Diguanylate cyclase</fullName>
    </submittedName>
</protein>
<keyword evidence="2" id="KW-0472">Membrane</keyword>
<feature type="transmembrane region" description="Helical" evidence="2">
    <location>
        <begin position="111"/>
        <end position="131"/>
    </location>
</feature>